<dbReference type="GO" id="GO:0004497">
    <property type="term" value="F:monooxygenase activity"/>
    <property type="evidence" value="ECO:0007669"/>
    <property type="project" value="UniProtKB-KW"/>
</dbReference>
<dbReference type="SUPFAM" id="SSF54909">
    <property type="entry name" value="Dimeric alpha+beta barrel"/>
    <property type="match status" value="1"/>
</dbReference>
<dbReference type="RefSeq" id="WP_136781164.1">
    <property type="nucleotide sequence ID" value="NZ_SWCO01000002.1"/>
</dbReference>
<dbReference type="PANTHER" id="PTHR33336">
    <property type="entry name" value="QUINOL MONOOXYGENASE YGIN-RELATED"/>
    <property type="match status" value="1"/>
</dbReference>
<keyword evidence="3" id="KW-1185">Reference proteome</keyword>
<dbReference type="PANTHER" id="PTHR33336:SF3">
    <property type="entry name" value="ABM DOMAIN-CONTAINING PROTEIN"/>
    <property type="match status" value="1"/>
</dbReference>
<name>A0A4U0ZKB2_9ALTE</name>
<evidence type="ECO:0000259" key="1">
    <source>
        <dbReference type="PROSITE" id="PS51725"/>
    </source>
</evidence>
<dbReference type="Proteomes" id="UP000305471">
    <property type="component" value="Unassembled WGS sequence"/>
</dbReference>
<dbReference type="Pfam" id="PF03992">
    <property type="entry name" value="ABM"/>
    <property type="match status" value="1"/>
</dbReference>
<dbReference type="EMBL" id="SWCO01000002">
    <property type="protein sequence ID" value="TKB04133.1"/>
    <property type="molecule type" value="Genomic_DNA"/>
</dbReference>
<sequence length="92" mass="10174">MIEFSVVIFAKPHQEEALLDALTPLVKASRIEQGAIMYDLHSCEDGVFVITEKWESQAALDAHEATPHFKGFQDKAGALVEKVVRLPLVKIG</sequence>
<protein>
    <submittedName>
        <fullName evidence="2">Antibiotic biosynthesis monooxygenase</fullName>
    </submittedName>
</protein>
<keyword evidence="2" id="KW-0560">Oxidoreductase</keyword>
<dbReference type="OrthoDB" id="9812192at2"/>
<keyword evidence="2" id="KW-0503">Monooxygenase</keyword>
<proteinExistence type="predicted"/>
<gene>
    <name evidence="2" type="ORF">E5672_04820</name>
</gene>
<comment type="caution">
    <text evidence="2">The sequence shown here is derived from an EMBL/GenBank/DDBJ whole genome shotgun (WGS) entry which is preliminary data.</text>
</comment>
<dbReference type="InterPro" id="IPR007138">
    <property type="entry name" value="ABM_dom"/>
</dbReference>
<evidence type="ECO:0000313" key="3">
    <source>
        <dbReference type="Proteomes" id="UP000305471"/>
    </source>
</evidence>
<feature type="domain" description="ABM" evidence="1">
    <location>
        <begin position="2"/>
        <end position="89"/>
    </location>
</feature>
<reference evidence="2 3" key="1">
    <citation type="submission" date="2019-04" db="EMBL/GenBank/DDBJ databases">
        <title>Alteromonas portus sp. nov., an alginate lyase-excreting marine bacterium.</title>
        <authorList>
            <person name="Huang H."/>
            <person name="Mo K."/>
            <person name="Bao S."/>
        </authorList>
    </citation>
    <scope>NUCLEOTIDE SEQUENCE [LARGE SCALE GENOMIC DNA]</scope>
    <source>
        <strain evidence="2 3">HB161718</strain>
    </source>
</reference>
<accession>A0A4U0ZKB2</accession>
<dbReference type="InterPro" id="IPR050744">
    <property type="entry name" value="AI-2_Isomerase_LsrG"/>
</dbReference>
<dbReference type="AlphaFoldDB" id="A0A4U0ZKB2"/>
<dbReference type="InterPro" id="IPR011008">
    <property type="entry name" value="Dimeric_a/b-barrel"/>
</dbReference>
<dbReference type="Gene3D" id="3.30.70.100">
    <property type="match status" value="1"/>
</dbReference>
<evidence type="ECO:0000313" key="2">
    <source>
        <dbReference type="EMBL" id="TKB04133.1"/>
    </source>
</evidence>
<organism evidence="2 3">
    <name type="scientific">Alteromonas portus</name>
    <dbReference type="NCBI Taxonomy" id="2565549"/>
    <lineage>
        <taxon>Bacteria</taxon>
        <taxon>Pseudomonadati</taxon>
        <taxon>Pseudomonadota</taxon>
        <taxon>Gammaproteobacteria</taxon>
        <taxon>Alteromonadales</taxon>
        <taxon>Alteromonadaceae</taxon>
        <taxon>Alteromonas/Salinimonas group</taxon>
        <taxon>Alteromonas</taxon>
    </lineage>
</organism>
<dbReference type="PROSITE" id="PS51725">
    <property type="entry name" value="ABM"/>
    <property type="match status" value="1"/>
</dbReference>